<dbReference type="PATRIC" id="fig|362787.3.peg.1254"/>
<feature type="compositionally biased region" description="Acidic residues" evidence="1">
    <location>
        <begin position="551"/>
        <end position="566"/>
    </location>
</feature>
<evidence type="ECO:0000313" key="3">
    <source>
        <dbReference type="Proteomes" id="UP000031465"/>
    </source>
</evidence>
<evidence type="ECO:0000313" key="2">
    <source>
        <dbReference type="EMBL" id="KIC71686.1"/>
    </source>
</evidence>
<feature type="compositionally biased region" description="Polar residues" evidence="1">
    <location>
        <begin position="567"/>
        <end position="578"/>
    </location>
</feature>
<proteinExistence type="predicted"/>
<dbReference type="Proteomes" id="UP000031465">
    <property type="component" value="Unassembled WGS sequence"/>
</dbReference>
<comment type="caution">
    <text evidence="2">The sequence shown here is derived from an EMBL/GenBank/DDBJ whole genome shotgun (WGS) entry which is preliminary data.</text>
</comment>
<feature type="compositionally biased region" description="Polar residues" evidence="1">
    <location>
        <begin position="533"/>
        <end position="547"/>
    </location>
</feature>
<accession>A0A0C1JMB2</accession>
<dbReference type="AlphaFoldDB" id="A0A0C1JMB2"/>
<organism evidence="2 3">
    <name type="scientific">Candidatus Protochlamydia amoebophila</name>
    <dbReference type="NCBI Taxonomy" id="362787"/>
    <lineage>
        <taxon>Bacteria</taxon>
        <taxon>Pseudomonadati</taxon>
        <taxon>Chlamydiota</taxon>
        <taxon>Chlamydiia</taxon>
        <taxon>Parachlamydiales</taxon>
        <taxon>Parachlamydiaceae</taxon>
        <taxon>Candidatus Protochlamydia</taxon>
    </lineage>
</organism>
<dbReference type="CDD" id="cd22541">
    <property type="entry name" value="SP5_N"/>
    <property type="match status" value="1"/>
</dbReference>
<dbReference type="EMBL" id="JSAN01000077">
    <property type="protein sequence ID" value="KIC71686.1"/>
    <property type="molecule type" value="Genomic_DNA"/>
</dbReference>
<feature type="compositionally biased region" description="Acidic residues" evidence="1">
    <location>
        <begin position="579"/>
        <end position="591"/>
    </location>
</feature>
<evidence type="ECO:0000256" key="1">
    <source>
        <dbReference type="SAM" id="MobiDB-lite"/>
    </source>
</evidence>
<protein>
    <submittedName>
        <fullName evidence="2">Uncharacterized protein</fullName>
    </submittedName>
</protein>
<reference evidence="2 3" key="1">
    <citation type="journal article" date="2014" name="Mol. Biol. Evol.">
        <title>Massive expansion of Ubiquitination-related gene families within the Chlamydiae.</title>
        <authorList>
            <person name="Domman D."/>
            <person name="Collingro A."/>
            <person name="Lagkouvardos I."/>
            <person name="Gehre L."/>
            <person name="Weinmaier T."/>
            <person name="Rattei T."/>
            <person name="Subtil A."/>
            <person name="Horn M."/>
        </authorList>
    </citation>
    <scope>NUCLEOTIDE SEQUENCE [LARGE SCALE GENOMIC DNA]</scope>
    <source>
        <strain evidence="2 3">EI2</strain>
    </source>
</reference>
<gene>
    <name evidence="2" type="ORF">DB44_DE00120</name>
</gene>
<feature type="region of interest" description="Disordered" evidence="1">
    <location>
        <begin position="101"/>
        <end position="142"/>
    </location>
</feature>
<dbReference type="RefSeq" id="WP_039358704.1">
    <property type="nucleotide sequence ID" value="NZ_JSAN01000077.1"/>
</dbReference>
<sequence length="599" mass="67927">MSFDVISSGHLTSRSVNREVSQLRFSQQLNAFFGRIWSLICSTANYSAKLLKTVALTKRRANEIAPSVQYLSDSNRLIKSLKGRVSSISISPTTHTTPVNVSLLSSPTKSVPSTNPQSEPNLPPHIAPESPQKTCSSLHSSSQPAISVSSPNFTSIAYSPNFQYSVHFLRFFDRYFRQRGFKSDFKTILQTAKIYKDNKNISTPFNELSGEYTINIGSSIRIEATLAEGMFKTFYFLDKEGAILEGFCENEELILTSIITPDRLTKFEGRFINGKVTDSQGKIFYNTNLPPHNTDSLQDFNACYEGPIVDQLPHGKGIYKQEGESEERVYFKGNFTSAEYDSTKKSYTVVKQETISEIRELSFDQQQVLGYQSTILSYDEECEDWTETDISINYEGSLQTYFKHGQGTLCSTYFHEREGKKIKIIHQYVGEFEFDFFKAESGEYTVIINDISSDTEIQGTVRFTSHGEKFKNITLNTQEYIYEFDLIHSEHTLEDAMFLTGYGTRNDGKKGKFINGFHIDEYQLVEDDEDENGSLSIPQFRTDSQKLMSEVDVDGDYTDEDNEDETSSINSDATSGDYTSEEDLSSSEEVTDNLFENEK</sequence>
<feature type="compositionally biased region" description="Polar residues" evidence="1">
    <location>
        <begin position="101"/>
        <end position="120"/>
    </location>
</feature>
<feature type="region of interest" description="Disordered" evidence="1">
    <location>
        <begin position="529"/>
        <end position="599"/>
    </location>
</feature>
<name>A0A0C1JMB2_9BACT</name>